<accession>A0AAV4FU99</accession>
<evidence type="ECO:0000256" key="1">
    <source>
        <dbReference type="SAM" id="SignalP"/>
    </source>
</evidence>
<keyword evidence="3" id="KW-1185">Reference proteome</keyword>
<feature type="chain" id="PRO_5043988486" evidence="1">
    <location>
        <begin position="26"/>
        <end position="111"/>
    </location>
</feature>
<evidence type="ECO:0000313" key="3">
    <source>
        <dbReference type="Proteomes" id="UP000762676"/>
    </source>
</evidence>
<gene>
    <name evidence="2" type="ORF">ElyMa_002211000</name>
</gene>
<protein>
    <submittedName>
        <fullName evidence="2">Uncharacterized protein</fullName>
    </submittedName>
</protein>
<comment type="caution">
    <text evidence="2">The sequence shown here is derived from an EMBL/GenBank/DDBJ whole genome shotgun (WGS) entry which is preliminary data.</text>
</comment>
<dbReference type="Proteomes" id="UP000762676">
    <property type="component" value="Unassembled WGS sequence"/>
</dbReference>
<name>A0AAV4FU99_9GAST</name>
<dbReference type="AlphaFoldDB" id="A0AAV4FU99"/>
<keyword evidence="1" id="KW-0732">Signal</keyword>
<proteinExistence type="predicted"/>
<reference evidence="2 3" key="1">
    <citation type="journal article" date="2021" name="Elife">
        <title>Chloroplast acquisition without the gene transfer in kleptoplastic sea slugs, Plakobranchus ocellatus.</title>
        <authorList>
            <person name="Maeda T."/>
            <person name="Takahashi S."/>
            <person name="Yoshida T."/>
            <person name="Shimamura S."/>
            <person name="Takaki Y."/>
            <person name="Nagai Y."/>
            <person name="Toyoda A."/>
            <person name="Suzuki Y."/>
            <person name="Arimoto A."/>
            <person name="Ishii H."/>
            <person name="Satoh N."/>
            <person name="Nishiyama T."/>
            <person name="Hasebe M."/>
            <person name="Maruyama T."/>
            <person name="Minagawa J."/>
            <person name="Obokata J."/>
            <person name="Shigenobu S."/>
        </authorList>
    </citation>
    <scope>NUCLEOTIDE SEQUENCE [LARGE SCALE GENOMIC DNA]</scope>
</reference>
<dbReference type="EMBL" id="BMAT01004586">
    <property type="protein sequence ID" value="GFR76365.1"/>
    <property type="molecule type" value="Genomic_DNA"/>
</dbReference>
<feature type="signal peptide" evidence="1">
    <location>
        <begin position="1"/>
        <end position="25"/>
    </location>
</feature>
<sequence>MKQPVVAVLLACLLVMTVLPGGSEAGLRRAWRRVRRAANSVVKVVTNPEDAYNSLVSTVGNIDWTDADTYTYLFSTQGCDKVCPACTWIPEAVSSASCMTYCATRCDWEYV</sequence>
<evidence type="ECO:0000313" key="2">
    <source>
        <dbReference type="EMBL" id="GFR76365.1"/>
    </source>
</evidence>
<organism evidence="2 3">
    <name type="scientific">Elysia marginata</name>
    <dbReference type="NCBI Taxonomy" id="1093978"/>
    <lineage>
        <taxon>Eukaryota</taxon>
        <taxon>Metazoa</taxon>
        <taxon>Spiralia</taxon>
        <taxon>Lophotrochozoa</taxon>
        <taxon>Mollusca</taxon>
        <taxon>Gastropoda</taxon>
        <taxon>Heterobranchia</taxon>
        <taxon>Euthyneura</taxon>
        <taxon>Panpulmonata</taxon>
        <taxon>Sacoglossa</taxon>
        <taxon>Placobranchoidea</taxon>
        <taxon>Plakobranchidae</taxon>
        <taxon>Elysia</taxon>
    </lineage>
</organism>